<reference evidence="4 5" key="1">
    <citation type="submission" date="2019-06" db="EMBL/GenBank/DDBJ databases">
        <title>Sequencing the genomes of 1000 actinobacteria strains.</title>
        <authorList>
            <person name="Klenk H.-P."/>
        </authorList>
    </citation>
    <scope>NUCLEOTIDE SEQUENCE [LARGE SCALE GENOMIC DNA]</scope>
    <source>
        <strain evidence="4 5">DSM 8251</strain>
    </source>
</reference>
<keyword evidence="2" id="KW-1133">Transmembrane helix</keyword>
<dbReference type="InterPro" id="IPR018929">
    <property type="entry name" value="DUF2510"/>
</dbReference>
<gene>
    <name evidence="4" type="ORF">FB460_1928</name>
</gene>
<dbReference type="Pfam" id="PF10708">
    <property type="entry name" value="DUF2510"/>
    <property type="match status" value="1"/>
</dbReference>
<feature type="transmembrane region" description="Helical" evidence="2">
    <location>
        <begin position="53"/>
        <end position="74"/>
    </location>
</feature>
<feature type="domain" description="DUF2510" evidence="3">
    <location>
        <begin position="1"/>
        <end position="22"/>
    </location>
</feature>
<evidence type="ECO:0000256" key="1">
    <source>
        <dbReference type="SAM" id="MobiDB-lite"/>
    </source>
</evidence>
<protein>
    <submittedName>
        <fullName evidence="4">Uncharacterized protein DUF2510</fullName>
    </submittedName>
</protein>
<feature type="compositionally biased region" description="Basic and acidic residues" evidence="1">
    <location>
        <begin position="105"/>
        <end position="114"/>
    </location>
</feature>
<dbReference type="AlphaFoldDB" id="A0A542ZCJ4"/>
<comment type="caution">
    <text evidence="4">The sequence shown here is derived from an EMBL/GenBank/DDBJ whole genome shotgun (WGS) entry which is preliminary data.</text>
</comment>
<keyword evidence="2" id="KW-0812">Transmembrane</keyword>
<accession>A0A542ZCJ4</accession>
<evidence type="ECO:0000313" key="4">
    <source>
        <dbReference type="EMBL" id="TQL58075.1"/>
    </source>
</evidence>
<keyword evidence="5" id="KW-1185">Reference proteome</keyword>
<feature type="compositionally biased region" description="Polar residues" evidence="1">
    <location>
        <begin position="94"/>
        <end position="103"/>
    </location>
</feature>
<name>A0A542ZCJ4_9ACTN</name>
<feature type="compositionally biased region" description="Low complexity" evidence="1">
    <location>
        <begin position="33"/>
        <end position="42"/>
    </location>
</feature>
<dbReference type="EMBL" id="VFOR01000002">
    <property type="protein sequence ID" value="TQL58075.1"/>
    <property type="molecule type" value="Genomic_DNA"/>
</dbReference>
<evidence type="ECO:0000313" key="5">
    <source>
        <dbReference type="Proteomes" id="UP000316196"/>
    </source>
</evidence>
<dbReference type="Proteomes" id="UP000316196">
    <property type="component" value="Unassembled WGS sequence"/>
</dbReference>
<keyword evidence="2" id="KW-0472">Membrane</keyword>
<organism evidence="4 5">
    <name type="scientific">Propioniferax innocua</name>
    <dbReference type="NCBI Taxonomy" id="1753"/>
    <lineage>
        <taxon>Bacteria</taxon>
        <taxon>Bacillati</taxon>
        <taxon>Actinomycetota</taxon>
        <taxon>Actinomycetes</taxon>
        <taxon>Propionibacteriales</taxon>
        <taxon>Propionibacteriaceae</taxon>
        <taxon>Propioniferax</taxon>
    </lineage>
</organism>
<feature type="region of interest" description="Disordered" evidence="1">
    <location>
        <begin position="1"/>
        <end position="47"/>
    </location>
</feature>
<sequence>MFRYWDGKAWSASVSPTPEAPPPPGAPAPTPNAGPQAAFGDGSSTGGGGGTSWPLWIGAGAAVLILVLVVSFAFRTIGGEGPRNRPGAAPSESICPTGNTTPESPRAHPRDGRVHGGALSYPRLDAPWGPVRSDNRVPFGKDAYVQSVTTQETYAPGQSWQASIMVAELSAGDGFMIPEEASEVVVTCIVGAFYGENRVERNDIVSEAKSLDGHDGWYVESELSFDIKNLNTDGELLMVWIVRTSELTSSLYYASIPNDVRAEREPDARRVMEQLRVEN</sequence>
<evidence type="ECO:0000256" key="2">
    <source>
        <dbReference type="SAM" id="Phobius"/>
    </source>
</evidence>
<proteinExistence type="predicted"/>
<feature type="region of interest" description="Disordered" evidence="1">
    <location>
        <begin position="79"/>
        <end position="118"/>
    </location>
</feature>
<feature type="compositionally biased region" description="Pro residues" evidence="1">
    <location>
        <begin position="18"/>
        <end position="32"/>
    </location>
</feature>
<evidence type="ECO:0000259" key="3">
    <source>
        <dbReference type="Pfam" id="PF10708"/>
    </source>
</evidence>